<dbReference type="RefSeq" id="XP_070904803.1">
    <property type="nucleotide sequence ID" value="XM_071044073.1"/>
</dbReference>
<accession>A0ABR4L9G4</accession>
<organism evidence="1 2">
    <name type="scientific">Aspergillus pseudodeflectus</name>
    <dbReference type="NCBI Taxonomy" id="176178"/>
    <lineage>
        <taxon>Eukaryota</taxon>
        <taxon>Fungi</taxon>
        <taxon>Dikarya</taxon>
        <taxon>Ascomycota</taxon>
        <taxon>Pezizomycotina</taxon>
        <taxon>Eurotiomycetes</taxon>
        <taxon>Eurotiomycetidae</taxon>
        <taxon>Eurotiales</taxon>
        <taxon>Aspergillaceae</taxon>
        <taxon>Aspergillus</taxon>
        <taxon>Aspergillus subgen. Nidulantes</taxon>
    </lineage>
</organism>
<evidence type="ECO:0000313" key="1">
    <source>
        <dbReference type="EMBL" id="KAL2860112.1"/>
    </source>
</evidence>
<evidence type="ECO:0000313" key="2">
    <source>
        <dbReference type="Proteomes" id="UP001610444"/>
    </source>
</evidence>
<dbReference type="Proteomes" id="UP001610444">
    <property type="component" value="Unassembled WGS sequence"/>
</dbReference>
<dbReference type="GeneID" id="98159237"/>
<keyword evidence="2" id="KW-1185">Reference proteome</keyword>
<name>A0ABR4L9G4_9EURO</name>
<dbReference type="EMBL" id="JBFXLR010000002">
    <property type="protein sequence ID" value="KAL2860112.1"/>
    <property type="molecule type" value="Genomic_DNA"/>
</dbReference>
<dbReference type="Gene3D" id="3.30.559.30">
    <property type="entry name" value="Nonribosomal peptide synthetase, condensation domain"/>
    <property type="match status" value="1"/>
</dbReference>
<comment type="caution">
    <text evidence="1">The sequence shown here is derived from an EMBL/GenBank/DDBJ whole genome shotgun (WGS) entry which is preliminary data.</text>
</comment>
<protein>
    <submittedName>
        <fullName evidence="1">Uncharacterized protein</fullName>
    </submittedName>
</protein>
<gene>
    <name evidence="1" type="ORF">BJX68DRAFT_261083</name>
</gene>
<sequence>MALVWTQIPLSCWERSLGGMEEYLAIRAVQGVRTTELVLLVETTNAIIAACKERGISVTSAFYPAYIATVAHNSDLAGAQSGYTTISPFSLRPHHPSLYTTREYAAVFCYTPVQFRYRDASSFSEIDNALSKSYRTSLREHPEFVELTGPSKHMVARLVQRQEAANAPVPTYAIVSSLGIIEDNLKRPYGDAVKVPTS</sequence>
<reference evidence="1 2" key="1">
    <citation type="submission" date="2024-07" db="EMBL/GenBank/DDBJ databases">
        <title>Section-level genome sequencing and comparative genomics of Aspergillus sections Usti and Cavernicolus.</title>
        <authorList>
            <consortium name="Lawrence Berkeley National Laboratory"/>
            <person name="Nybo J.L."/>
            <person name="Vesth T.C."/>
            <person name="Theobald S."/>
            <person name="Frisvad J.C."/>
            <person name="Larsen T.O."/>
            <person name="Kjaerboelling I."/>
            <person name="Rothschild-Mancinelli K."/>
            <person name="Lyhne E.K."/>
            <person name="Kogle M.E."/>
            <person name="Barry K."/>
            <person name="Clum A."/>
            <person name="Na H."/>
            <person name="Ledsgaard L."/>
            <person name="Lin J."/>
            <person name="Lipzen A."/>
            <person name="Kuo A."/>
            <person name="Riley R."/>
            <person name="Mondo S."/>
            <person name="LaButti K."/>
            <person name="Haridas S."/>
            <person name="Pangalinan J."/>
            <person name="Salamov A.A."/>
            <person name="Simmons B.A."/>
            <person name="Magnuson J.K."/>
            <person name="Chen J."/>
            <person name="Drula E."/>
            <person name="Henrissat B."/>
            <person name="Wiebenga A."/>
            <person name="Lubbers R.J."/>
            <person name="Gomes A.C."/>
            <person name="Macurrencykelacurrency M.R."/>
            <person name="Stajich J."/>
            <person name="Grigoriev I.V."/>
            <person name="Mortensen U.H."/>
            <person name="De vries R.P."/>
            <person name="Baker S.E."/>
            <person name="Andersen M.R."/>
        </authorList>
    </citation>
    <scope>NUCLEOTIDE SEQUENCE [LARGE SCALE GENOMIC DNA]</scope>
    <source>
        <strain evidence="1 2">CBS 756.74</strain>
    </source>
</reference>
<proteinExistence type="predicted"/>